<dbReference type="InterPro" id="IPR038619">
    <property type="entry name" value="MraZ_sf"/>
</dbReference>
<dbReference type="Proteomes" id="UP000050514">
    <property type="component" value="Unassembled WGS sequence"/>
</dbReference>
<comment type="similarity">
    <text evidence="7">Belongs to the MraZ family.</text>
</comment>
<accession>A0A0P6XSQ7</accession>
<keyword evidence="6 7" id="KW-0804">Transcription</keyword>
<dbReference type="InterPro" id="IPR007159">
    <property type="entry name" value="SpoVT-AbrB_dom"/>
</dbReference>
<keyword evidence="2 7" id="KW-0963">Cytoplasm</keyword>
<dbReference type="GO" id="GO:2000143">
    <property type="term" value="P:negative regulation of DNA-templated transcription initiation"/>
    <property type="evidence" value="ECO:0007669"/>
    <property type="project" value="TreeGrafter"/>
</dbReference>
<dbReference type="GO" id="GO:0005737">
    <property type="term" value="C:cytoplasm"/>
    <property type="evidence" value="ECO:0007669"/>
    <property type="project" value="UniProtKB-UniRule"/>
</dbReference>
<dbReference type="STRING" id="360411.AC812_07630"/>
<dbReference type="CDD" id="cd16321">
    <property type="entry name" value="MraZ_C"/>
    <property type="match status" value="1"/>
</dbReference>
<dbReference type="PANTHER" id="PTHR34701">
    <property type="entry name" value="TRANSCRIPTIONAL REGULATOR MRAZ"/>
    <property type="match status" value="1"/>
</dbReference>
<comment type="caution">
    <text evidence="9">The sequence shown here is derived from an EMBL/GenBank/DDBJ whole genome shotgun (WGS) entry which is preliminary data.</text>
</comment>
<reference evidence="9 10" key="1">
    <citation type="submission" date="2015-07" db="EMBL/GenBank/DDBJ databases">
        <title>Draft genome of Bellilinea caldifistulae DSM 17877.</title>
        <authorList>
            <person name="Hemp J."/>
            <person name="Ward L.M."/>
            <person name="Pace L.A."/>
            <person name="Fischer W.W."/>
        </authorList>
    </citation>
    <scope>NUCLEOTIDE SEQUENCE [LARGE SCALE GENOMIC DNA]</scope>
    <source>
        <strain evidence="9 10">GOMI-1</strain>
    </source>
</reference>
<evidence type="ECO:0000256" key="5">
    <source>
        <dbReference type="ARBA" id="ARBA00023125"/>
    </source>
</evidence>
<dbReference type="OrthoDB" id="9807753at2"/>
<dbReference type="InterPro" id="IPR020603">
    <property type="entry name" value="MraZ_dom"/>
</dbReference>
<keyword evidence="5 7" id="KW-0238">DNA-binding</keyword>
<dbReference type="PROSITE" id="PS51740">
    <property type="entry name" value="SPOVT_ABRB"/>
    <property type="match status" value="2"/>
</dbReference>
<dbReference type="InterPro" id="IPR035642">
    <property type="entry name" value="MraZ_N"/>
</dbReference>
<keyword evidence="10" id="KW-1185">Reference proteome</keyword>
<feature type="domain" description="SpoVT-AbrB" evidence="8">
    <location>
        <begin position="5"/>
        <end position="48"/>
    </location>
</feature>
<dbReference type="GO" id="GO:0000976">
    <property type="term" value="F:transcription cis-regulatory region binding"/>
    <property type="evidence" value="ECO:0007669"/>
    <property type="project" value="TreeGrafter"/>
</dbReference>
<evidence type="ECO:0000313" key="10">
    <source>
        <dbReference type="Proteomes" id="UP000050514"/>
    </source>
</evidence>
<feature type="domain" description="SpoVT-AbrB" evidence="8">
    <location>
        <begin position="77"/>
        <end position="120"/>
    </location>
</feature>
<proteinExistence type="inferred from homology"/>
<dbReference type="NCBIfam" id="TIGR00242">
    <property type="entry name" value="division/cell wall cluster transcriptional repressor MraZ"/>
    <property type="match status" value="1"/>
</dbReference>
<dbReference type="InterPro" id="IPR037914">
    <property type="entry name" value="SpoVT-AbrB_sf"/>
</dbReference>
<comment type="subunit">
    <text evidence="7">Forms oligomers.</text>
</comment>
<protein>
    <recommendedName>
        <fullName evidence="1 7">Transcriptional regulator MraZ</fullName>
    </recommendedName>
</protein>
<comment type="subcellular location">
    <subcellularLocation>
        <location evidence="7">Cytoplasm</location>
        <location evidence="7">Nucleoid</location>
    </subcellularLocation>
</comment>
<evidence type="ECO:0000256" key="4">
    <source>
        <dbReference type="ARBA" id="ARBA00023015"/>
    </source>
</evidence>
<evidence type="ECO:0000259" key="8">
    <source>
        <dbReference type="PROSITE" id="PS51740"/>
    </source>
</evidence>
<evidence type="ECO:0000256" key="7">
    <source>
        <dbReference type="HAMAP-Rule" id="MF_01008"/>
    </source>
</evidence>
<evidence type="ECO:0000256" key="3">
    <source>
        <dbReference type="ARBA" id="ARBA00022737"/>
    </source>
</evidence>
<dbReference type="InterPro" id="IPR003444">
    <property type="entry name" value="MraZ"/>
</dbReference>
<dbReference type="CDD" id="cd16320">
    <property type="entry name" value="MraZ_N"/>
    <property type="match status" value="1"/>
</dbReference>
<keyword evidence="4 7" id="KW-0805">Transcription regulation</keyword>
<dbReference type="HAMAP" id="MF_01008">
    <property type="entry name" value="MraZ"/>
    <property type="match status" value="1"/>
</dbReference>
<sequence length="145" mass="16767">MFLGQFEHSIDEKGRMVIPSRYRDLLELGGAYVTLGFDQNLMVMTASSFKEIAENTRKVSLTDEDARDLKRWIFSNAVWVEVDRIGRVLIPQHLREKARLNTAVVVVGAGDYFEIWAAELWNQRVKQIEDSEQAAKRFSSFDIRL</sequence>
<dbReference type="Gene3D" id="3.40.1550.20">
    <property type="entry name" value="Transcriptional regulator MraZ domain"/>
    <property type="match status" value="1"/>
</dbReference>
<dbReference type="RefSeq" id="WP_061918151.1">
    <property type="nucleotide sequence ID" value="NZ_DF967971.1"/>
</dbReference>
<dbReference type="PANTHER" id="PTHR34701:SF1">
    <property type="entry name" value="TRANSCRIPTIONAL REGULATOR MRAZ"/>
    <property type="match status" value="1"/>
</dbReference>
<evidence type="ECO:0000256" key="6">
    <source>
        <dbReference type="ARBA" id="ARBA00023163"/>
    </source>
</evidence>
<dbReference type="Pfam" id="PF02381">
    <property type="entry name" value="MraZ"/>
    <property type="match status" value="2"/>
</dbReference>
<evidence type="ECO:0000313" key="9">
    <source>
        <dbReference type="EMBL" id="KPL75841.1"/>
    </source>
</evidence>
<name>A0A0P6XSQ7_9CHLR</name>
<dbReference type="SUPFAM" id="SSF89447">
    <property type="entry name" value="AbrB/MazE/MraZ-like"/>
    <property type="match status" value="1"/>
</dbReference>
<evidence type="ECO:0000256" key="2">
    <source>
        <dbReference type="ARBA" id="ARBA00022490"/>
    </source>
</evidence>
<dbReference type="GO" id="GO:0003700">
    <property type="term" value="F:DNA-binding transcription factor activity"/>
    <property type="evidence" value="ECO:0007669"/>
    <property type="project" value="UniProtKB-UniRule"/>
</dbReference>
<dbReference type="EMBL" id="LGHJ01000013">
    <property type="protein sequence ID" value="KPL75841.1"/>
    <property type="molecule type" value="Genomic_DNA"/>
</dbReference>
<dbReference type="AlphaFoldDB" id="A0A0P6XSQ7"/>
<dbReference type="InterPro" id="IPR035644">
    <property type="entry name" value="MraZ_C"/>
</dbReference>
<organism evidence="9 10">
    <name type="scientific">Bellilinea caldifistulae</name>
    <dbReference type="NCBI Taxonomy" id="360411"/>
    <lineage>
        <taxon>Bacteria</taxon>
        <taxon>Bacillati</taxon>
        <taxon>Chloroflexota</taxon>
        <taxon>Anaerolineae</taxon>
        <taxon>Anaerolineales</taxon>
        <taxon>Anaerolineaceae</taxon>
        <taxon>Bellilinea</taxon>
    </lineage>
</organism>
<evidence type="ECO:0000256" key="1">
    <source>
        <dbReference type="ARBA" id="ARBA00013860"/>
    </source>
</evidence>
<dbReference type="GO" id="GO:0009295">
    <property type="term" value="C:nucleoid"/>
    <property type="evidence" value="ECO:0007669"/>
    <property type="project" value="UniProtKB-SubCell"/>
</dbReference>
<gene>
    <name evidence="7" type="primary">mraZ</name>
    <name evidence="9" type="ORF">AC812_07630</name>
</gene>
<keyword evidence="3" id="KW-0677">Repeat</keyword>